<evidence type="ECO:0000313" key="7">
    <source>
        <dbReference type="Proteomes" id="UP001600894"/>
    </source>
</evidence>
<keyword evidence="3 5" id="KW-1133">Transmembrane helix</keyword>
<dbReference type="Proteomes" id="UP001600894">
    <property type="component" value="Unassembled WGS sequence"/>
</dbReference>
<dbReference type="NCBIfam" id="TIGR01528">
    <property type="entry name" value="NMN_trans_PnuC"/>
    <property type="match status" value="1"/>
</dbReference>
<keyword evidence="7" id="KW-1185">Reference proteome</keyword>
<keyword evidence="2 5" id="KW-0812">Transmembrane</keyword>
<gene>
    <name evidence="6" type="primary">pnuC</name>
    <name evidence="6" type="ORF">F130042H8_04870</name>
</gene>
<dbReference type="RefSeq" id="WP_176255054.1">
    <property type="nucleotide sequence ID" value="NZ_BAABXL010000001.1"/>
</dbReference>
<dbReference type="Pfam" id="PF04973">
    <property type="entry name" value="NMN_transporter"/>
    <property type="match status" value="1"/>
</dbReference>
<protein>
    <submittedName>
        <fullName evidence="6">Nicotinamide riboside transporter PnuC</fullName>
    </submittedName>
</protein>
<evidence type="ECO:0000256" key="2">
    <source>
        <dbReference type="ARBA" id="ARBA00022692"/>
    </source>
</evidence>
<feature type="transmembrane region" description="Helical" evidence="5">
    <location>
        <begin position="176"/>
        <end position="195"/>
    </location>
</feature>
<evidence type="ECO:0000256" key="1">
    <source>
        <dbReference type="ARBA" id="ARBA00004141"/>
    </source>
</evidence>
<keyword evidence="4 5" id="KW-0472">Membrane</keyword>
<feature type="transmembrane region" description="Helical" evidence="5">
    <location>
        <begin position="149"/>
        <end position="169"/>
    </location>
</feature>
<feature type="transmembrane region" description="Helical" evidence="5">
    <location>
        <begin position="62"/>
        <end position="80"/>
    </location>
</feature>
<organism evidence="6 7">
    <name type="scientific">Enterocloster alcoholdehydrogenati</name>
    <dbReference type="NCBI Taxonomy" id="2547410"/>
    <lineage>
        <taxon>Bacteria</taxon>
        <taxon>Bacillati</taxon>
        <taxon>Bacillota</taxon>
        <taxon>Clostridia</taxon>
        <taxon>Lachnospirales</taxon>
        <taxon>Lachnospiraceae</taxon>
        <taxon>Enterocloster</taxon>
    </lineage>
</organism>
<dbReference type="InterPro" id="IPR006419">
    <property type="entry name" value="NMN_transpt_PnuC"/>
</dbReference>
<feature type="transmembrane region" description="Helical" evidence="5">
    <location>
        <begin position="39"/>
        <end position="55"/>
    </location>
</feature>
<dbReference type="EMBL" id="BAABXL010000001">
    <property type="protein sequence ID" value="GAA6267427.1"/>
    <property type="molecule type" value="Genomic_DNA"/>
</dbReference>
<comment type="caution">
    <text evidence="6">The sequence shown here is derived from an EMBL/GenBank/DDBJ whole genome shotgun (WGS) entry which is preliminary data.</text>
</comment>
<feature type="transmembrane region" description="Helical" evidence="5">
    <location>
        <begin position="16"/>
        <end position="33"/>
    </location>
</feature>
<name>A0ABQ0ATY7_9FIRM</name>
<accession>A0ABQ0ATY7</accession>
<comment type="subcellular location">
    <subcellularLocation>
        <location evidence="1">Membrane</location>
        <topology evidence="1">Multi-pass membrane protein</topology>
    </subcellularLocation>
</comment>
<feature type="transmembrane region" description="Helical" evidence="5">
    <location>
        <begin position="201"/>
        <end position="219"/>
    </location>
</feature>
<feature type="transmembrane region" description="Helical" evidence="5">
    <location>
        <begin position="125"/>
        <end position="143"/>
    </location>
</feature>
<proteinExistence type="predicted"/>
<evidence type="ECO:0000256" key="3">
    <source>
        <dbReference type="ARBA" id="ARBA00022989"/>
    </source>
</evidence>
<sequence>MKSLTALKHYFSKTEIILWTASVLLILCAFCLFDRTNYMTLWASLIGVTSLIFCAKGNPFGQFLMILFSLLYGIISLNVAYYGEMITYLGMTMPMAVFSLVTWMKNPFCGNRSEVEVYHIRRSEVCFMLALAAAVTFVFYFILKAFHTASLIPSTISVTTSFLAAYLTFKRSPFYAAGYAANDLVLIVLWTIATFKDISCLSVTVCFAAFFINDIYGFLNWRKMGQRQAAQNVSSVLS</sequence>
<evidence type="ECO:0000313" key="6">
    <source>
        <dbReference type="EMBL" id="GAA6267427.1"/>
    </source>
</evidence>
<evidence type="ECO:0000256" key="5">
    <source>
        <dbReference type="SAM" id="Phobius"/>
    </source>
</evidence>
<evidence type="ECO:0000256" key="4">
    <source>
        <dbReference type="ARBA" id="ARBA00023136"/>
    </source>
</evidence>
<reference evidence="6 7" key="1">
    <citation type="submission" date="2024-04" db="EMBL/GenBank/DDBJ databases">
        <title>Defined microbial consortia suppress multidrug-resistant proinflammatory Enterobacteriaceae via ecological control.</title>
        <authorList>
            <person name="Furuichi M."/>
            <person name="Kawaguchi T."/>
            <person name="Pust M."/>
            <person name="Yasuma K."/>
            <person name="Plichta D."/>
            <person name="Hasegawa N."/>
            <person name="Ohya T."/>
            <person name="Bhattarai S."/>
            <person name="Sasajima S."/>
            <person name="Aoto Y."/>
            <person name="Tuganbaev T."/>
            <person name="Yaginuma M."/>
            <person name="Ueda M."/>
            <person name="Okahashi N."/>
            <person name="Amafuji K."/>
            <person name="Kiridooshi Y."/>
            <person name="Sugita K."/>
            <person name="Strazar M."/>
            <person name="Skelly A."/>
            <person name="Suda W."/>
            <person name="Hattori M."/>
            <person name="Nakamoto N."/>
            <person name="Caballero S."/>
            <person name="Norman J."/>
            <person name="Olle B."/>
            <person name="Tanoue T."/>
            <person name="Arita M."/>
            <person name="Bucci V."/>
            <person name="Atarashi K."/>
            <person name="Xavier R."/>
            <person name="Honda K."/>
        </authorList>
    </citation>
    <scope>NUCLEOTIDE SEQUENCE [LARGE SCALE GENOMIC DNA]</scope>
    <source>
        <strain evidence="7">f13</strain>
    </source>
</reference>